<dbReference type="OrthoDB" id="5931at2157"/>
<dbReference type="Gene3D" id="3.40.50.10800">
    <property type="entry name" value="NadA-like"/>
    <property type="match status" value="3"/>
</dbReference>
<evidence type="ECO:0000256" key="7">
    <source>
        <dbReference type="ARBA" id="ARBA00022723"/>
    </source>
</evidence>
<dbReference type="RefSeq" id="WP_147664166.1">
    <property type="nucleotide sequence ID" value="NZ_CP042905.2"/>
</dbReference>
<sequence length="313" mass="34616">MDISEKISALKTEKGVTILAHYYTPLGVHKIADRIGDSLGLSKIAKNEVDTDYILFAGVLFMAETASVLNPAKTILSPDKSAGCPLANFLSGDDIEKYKIQYPDIPVVVYVNTTAETKAHTDICCTSSNAIKISQKIAEEHNTDTILFGPDKNLASYVRDRTDLKVISIPGLGNCPRHNLFTKMDVVNAKNTHPNAILLVHPEAPPEVQQMADYIGSTSGMLNYVHEHENDAGYIIGTEIGLMDHLIWKNPSKKFFPLNPKSLCENMKKITLEKIYTTLKSIGTPEEEQFQVKVPSHIAQKALLSIEKMIDYS</sequence>
<keyword evidence="6 11" id="KW-0808">Transferase</keyword>
<dbReference type="InterPro" id="IPR036094">
    <property type="entry name" value="NadA_sf"/>
</dbReference>
<dbReference type="NCBIfam" id="NF006878">
    <property type="entry name" value="PRK09375.1-2"/>
    <property type="match status" value="1"/>
</dbReference>
<comment type="cofactor">
    <cofactor evidence="1">
        <name>[4Fe-4S] cluster</name>
        <dbReference type="ChEBI" id="CHEBI:49883"/>
    </cofactor>
</comment>
<name>A0A5B9DDF0_9ARCH</name>
<dbReference type="GO" id="GO:0051539">
    <property type="term" value="F:4 iron, 4 sulfur cluster binding"/>
    <property type="evidence" value="ECO:0007669"/>
    <property type="project" value="UniProtKB-KW"/>
</dbReference>
<dbReference type="AlphaFoldDB" id="A0A5B9DDF0"/>
<keyword evidence="4" id="KW-0004">4Fe-4S</keyword>
<dbReference type="Proteomes" id="UP000321408">
    <property type="component" value="Chromosome"/>
</dbReference>
<reference evidence="11 12" key="2">
    <citation type="journal article" date="2024" name="Int. J. Syst. Evol. Microbiol.">
        <title>Promethearchaeum syntrophicum gen. nov., sp. nov., an anaerobic, obligately syntrophic archaeon, the first isolate of the lineage 'Asgard' archaea, and proposal of the new archaeal phylum Promethearchaeota phyl. nov. and kingdom Promethearchaeati regn. nov.</title>
        <authorList>
            <person name="Imachi H."/>
            <person name="Nobu M.K."/>
            <person name="Kato S."/>
            <person name="Takaki Y."/>
            <person name="Miyazaki M."/>
            <person name="Miyata M."/>
            <person name="Ogawara M."/>
            <person name="Saito Y."/>
            <person name="Sakai S."/>
            <person name="Tahara Y.O."/>
            <person name="Takano Y."/>
            <person name="Tasumi E."/>
            <person name="Uematsu K."/>
            <person name="Yoshimura T."/>
            <person name="Itoh T."/>
            <person name="Ohkuma M."/>
            <person name="Takai K."/>
        </authorList>
    </citation>
    <scope>NUCLEOTIDE SEQUENCE [LARGE SCALE GENOMIC DNA]</scope>
    <source>
        <strain evidence="11 12">MK-D1</strain>
    </source>
</reference>
<gene>
    <name evidence="11" type="primary">nadA</name>
    <name evidence="11" type="ORF">DSAG12_03100</name>
</gene>
<evidence type="ECO:0000256" key="5">
    <source>
        <dbReference type="ARBA" id="ARBA00022642"/>
    </source>
</evidence>
<dbReference type="KEGG" id="psyt:DSAG12_03100"/>
<evidence type="ECO:0000256" key="3">
    <source>
        <dbReference type="ARBA" id="ARBA00012669"/>
    </source>
</evidence>
<dbReference type="UniPathway" id="UPA00253">
    <property type="reaction ID" value="UER00327"/>
</dbReference>
<evidence type="ECO:0000256" key="2">
    <source>
        <dbReference type="ARBA" id="ARBA00005065"/>
    </source>
</evidence>
<dbReference type="Pfam" id="PF02445">
    <property type="entry name" value="NadA"/>
    <property type="match status" value="1"/>
</dbReference>
<dbReference type="GO" id="GO:0046872">
    <property type="term" value="F:metal ion binding"/>
    <property type="evidence" value="ECO:0007669"/>
    <property type="project" value="UniProtKB-KW"/>
</dbReference>
<keyword evidence="12" id="KW-1185">Reference proteome</keyword>
<reference evidence="11 12" key="1">
    <citation type="journal article" date="2020" name="Nature">
        <title>Isolation of an archaeon at the prokaryote-eukaryote interface.</title>
        <authorList>
            <person name="Imachi H."/>
            <person name="Nobu M.K."/>
            <person name="Nakahara N."/>
            <person name="Morono Y."/>
            <person name="Ogawara M."/>
            <person name="Takaki Y."/>
            <person name="Takano Y."/>
            <person name="Uematsu K."/>
            <person name="Ikuta T."/>
            <person name="Ito M."/>
            <person name="Matsui Y."/>
            <person name="Miyazaki M."/>
            <person name="Murata K."/>
            <person name="Saito Y."/>
            <person name="Sakai S."/>
            <person name="Song C."/>
            <person name="Tasumi E."/>
            <person name="Yamanaka Y."/>
            <person name="Yamaguchi T."/>
            <person name="Kamagata Y."/>
            <person name="Tamaki H."/>
            <person name="Takai K."/>
        </authorList>
    </citation>
    <scope>NUCLEOTIDE SEQUENCE [LARGE SCALE GENOMIC DNA]</scope>
    <source>
        <strain evidence="11 12">MK-D1</strain>
    </source>
</reference>
<evidence type="ECO:0000256" key="1">
    <source>
        <dbReference type="ARBA" id="ARBA00001966"/>
    </source>
</evidence>
<dbReference type="EC" id="2.5.1.72" evidence="3 10"/>
<evidence type="ECO:0000256" key="10">
    <source>
        <dbReference type="NCBIfam" id="TIGR00550"/>
    </source>
</evidence>
<dbReference type="GO" id="GO:0034628">
    <property type="term" value="P:'de novo' NAD+ biosynthetic process from L-aspartate"/>
    <property type="evidence" value="ECO:0007669"/>
    <property type="project" value="TreeGrafter"/>
</dbReference>
<dbReference type="PANTHER" id="PTHR30573">
    <property type="entry name" value="QUINOLINATE SYNTHETASE A"/>
    <property type="match status" value="1"/>
</dbReference>
<organism evidence="11 12">
    <name type="scientific">Promethearchaeum syntrophicum</name>
    <dbReference type="NCBI Taxonomy" id="2594042"/>
    <lineage>
        <taxon>Archaea</taxon>
        <taxon>Promethearchaeati</taxon>
        <taxon>Promethearchaeota</taxon>
        <taxon>Promethearchaeia</taxon>
        <taxon>Promethearchaeales</taxon>
        <taxon>Promethearchaeaceae</taxon>
        <taxon>Promethearchaeum</taxon>
    </lineage>
</organism>
<evidence type="ECO:0000313" key="11">
    <source>
        <dbReference type="EMBL" id="QEE17268.1"/>
    </source>
</evidence>
<dbReference type="GeneID" id="41331071"/>
<comment type="pathway">
    <text evidence="2">Cofactor biosynthesis; NAD(+) biosynthesis; quinolinate from iminoaspartate: step 1/1.</text>
</comment>
<keyword evidence="5" id="KW-0662">Pyridine nucleotide biosynthesis</keyword>
<evidence type="ECO:0000313" key="12">
    <source>
        <dbReference type="Proteomes" id="UP000321408"/>
    </source>
</evidence>
<dbReference type="NCBIfam" id="TIGR00550">
    <property type="entry name" value="nadA"/>
    <property type="match status" value="1"/>
</dbReference>
<evidence type="ECO:0000256" key="6">
    <source>
        <dbReference type="ARBA" id="ARBA00022679"/>
    </source>
</evidence>
<dbReference type="InterPro" id="IPR003473">
    <property type="entry name" value="NadA"/>
</dbReference>
<accession>A0A5B9DDF0</accession>
<keyword evidence="7" id="KW-0479">Metal-binding</keyword>
<keyword evidence="8" id="KW-0408">Iron</keyword>
<proteinExistence type="predicted"/>
<evidence type="ECO:0000256" key="9">
    <source>
        <dbReference type="ARBA" id="ARBA00023014"/>
    </source>
</evidence>
<keyword evidence="9" id="KW-0411">Iron-sulfur</keyword>
<dbReference type="PANTHER" id="PTHR30573:SF0">
    <property type="entry name" value="QUINOLINATE SYNTHASE, CHLOROPLASTIC"/>
    <property type="match status" value="1"/>
</dbReference>
<dbReference type="EMBL" id="CP042905">
    <property type="protein sequence ID" value="QEE17268.1"/>
    <property type="molecule type" value="Genomic_DNA"/>
</dbReference>
<dbReference type="GO" id="GO:0008987">
    <property type="term" value="F:quinolinate synthetase A activity"/>
    <property type="evidence" value="ECO:0007669"/>
    <property type="project" value="UniProtKB-UniRule"/>
</dbReference>
<dbReference type="SUPFAM" id="SSF142754">
    <property type="entry name" value="NadA-like"/>
    <property type="match status" value="1"/>
</dbReference>
<evidence type="ECO:0000256" key="4">
    <source>
        <dbReference type="ARBA" id="ARBA00022485"/>
    </source>
</evidence>
<evidence type="ECO:0000256" key="8">
    <source>
        <dbReference type="ARBA" id="ARBA00023004"/>
    </source>
</evidence>
<protein>
    <recommendedName>
        <fullName evidence="3 10">Quinolinate synthase</fullName>
        <ecNumber evidence="3 10">2.5.1.72</ecNumber>
    </recommendedName>
</protein>